<dbReference type="AlphaFoldDB" id="A0AAD4EUK5"/>
<reference evidence="3" key="1">
    <citation type="submission" date="2023-02" db="EMBL/GenBank/DDBJ databases">
        <authorList>
            <person name="Palmer J.M."/>
        </authorList>
    </citation>
    <scope>NUCLEOTIDE SEQUENCE</scope>
    <source>
        <strain evidence="3">FW57</strain>
    </source>
</reference>
<feature type="chain" id="PRO_5041951254" description="F-box domain-containing protein" evidence="2">
    <location>
        <begin position="30"/>
        <end position="403"/>
    </location>
</feature>
<evidence type="ECO:0000313" key="3">
    <source>
        <dbReference type="EMBL" id="KAG7287605.1"/>
    </source>
</evidence>
<evidence type="ECO:0000256" key="1">
    <source>
        <dbReference type="SAM" id="MobiDB-lite"/>
    </source>
</evidence>
<evidence type="ECO:0000256" key="2">
    <source>
        <dbReference type="SAM" id="SignalP"/>
    </source>
</evidence>
<keyword evidence="4" id="KW-1185">Reference proteome</keyword>
<dbReference type="Proteomes" id="UP001197093">
    <property type="component" value="Unassembled WGS sequence"/>
</dbReference>
<feature type="signal peptide" evidence="2">
    <location>
        <begin position="1"/>
        <end position="29"/>
    </location>
</feature>
<keyword evidence="2" id="KW-0732">Signal</keyword>
<gene>
    <name evidence="3" type="ORF">NEMBOFW57_007117</name>
</gene>
<organism evidence="3 4">
    <name type="scientific">Staphylotrichum longicolle</name>
    <dbReference type="NCBI Taxonomy" id="669026"/>
    <lineage>
        <taxon>Eukaryota</taxon>
        <taxon>Fungi</taxon>
        <taxon>Dikarya</taxon>
        <taxon>Ascomycota</taxon>
        <taxon>Pezizomycotina</taxon>
        <taxon>Sordariomycetes</taxon>
        <taxon>Sordariomycetidae</taxon>
        <taxon>Sordariales</taxon>
        <taxon>Chaetomiaceae</taxon>
        <taxon>Staphylotrichum</taxon>
    </lineage>
</organism>
<proteinExistence type="predicted"/>
<comment type="caution">
    <text evidence="3">The sequence shown here is derived from an EMBL/GenBank/DDBJ whole genome shotgun (WGS) entry which is preliminary data.</text>
</comment>
<feature type="region of interest" description="Disordered" evidence="1">
    <location>
        <begin position="374"/>
        <end position="403"/>
    </location>
</feature>
<name>A0AAD4EUK5_9PEZI</name>
<protein>
    <recommendedName>
        <fullName evidence="5">F-box domain-containing protein</fullName>
    </recommendedName>
</protein>
<accession>A0AAD4EUK5</accession>
<evidence type="ECO:0000313" key="4">
    <source>
        <dbReference type="Proteomes" id="UP001197093"/>
    </source>
</evidence>
<evidence type="ECO:0008006" key="5">
    <source>
        <dbReference type="Google" id="ProtNLM"/>
    </source>
</evidence>
<sequence length="403" mass="44344">MAPSLANLPIETLSLILSQFCLHCTKAHGYDSPDGYFRSFESGEQQHPDQPSWYSRGYRMTLHSMCLVSRRFRSVAQSVLYHEFVPGYGDAWRSTRFSWDGRLASFLRTLVARPDLAALVKRVYVHVYPLRPVKDEEAEATLEAAAAAAVDDYLACFQGMQSLVNIAGVKLVGVVLALLPKLERLSLQTEGPSAYIPARALSELGSLSKSGPLANLNTLDICDRGATLESLHLDLRARGYAPYTDGGDAHPLSETLKAFTVLKHVFLSASMLSNFRGRASYTNYDSVLLTKLLPPNVTSLCLAGDLGKFTPRLGHALRYLAKSVGPRKQFKALQRVRCDAVQATHGLEEMGVREAFAACGVDFCYSTWPLSEPARPMGEETPREALSPTEQPDLPISDDDDDL</sequence>
<dbReference type="EMBL" id="JAHCVI010000003">
    <property type="protein sequence ID" value="KAG7287605.1"/>
    <property type="molecule type" value="Genomic_DNA"/>
</dbReference>